<proteinExistence type="predicted"/>
<accession>A0A1F4XQ29</accession>
<sequence>MDVIAQDLIQVREAKEKLAAKKDLAWWKKKITTAIAGGYRCTEYGPGWPGFSNSWGDDYVRRLQELLGPDFKVVNNSRYDPSTIVSW</sequence>
<dbReference type="AlphaFoldDB" id="A0A1F4XQ29"/>
<evidence type="ECO:0000313" key="1">
    <source>
        <dbReference type="EMBL" id="OGC83837.1"/>
    </source>
</evidence>
<name>A0A1F4XQ29_9BACT</name>
<dbReference type="EMBL" id="MEWU01000009">
    <property type="protein sequence ID" value="OGC83837.1"/>
    <property type="molecule type" value="Genomic_DNA"/>
</dbReference>
<evidence type="ECO:0000313" key="2">
    <source>
        <dbReference type="Proteomes" id="UP000177564"/>
    </source>
</evidence>
<organism evidence="1 2">
    <name type="scientific">Candidatus Adlerbacteria bacterium RIFCSPHIGHO2_02_FULL_52_17</name>
    <dbReference type="NCBI Taxonomy" id="1797240"/>
    <lineage>
        <taxon>Bacteria</taxon>
        <taxon>Candidatus Adleribacteriota</taxon>
    </lineage>
</organism>
<reference evidence="1 2" key="1">
    <citation type="journal article" date="2016" name="Nat. Commun.">
        <title>Thousands of microbial genomes shed light on interconnected biogeochemical processes in an aquifer system.</title>
        <authorList>
            <person name="Anantharaman K."/>
            <person name="Brown C.T."/>
            <person name="Hug L.A."/>
            <person name="Sharon I."/>
            <person name="Castelle C.J."/>
            <person name="Probst A.J."/>
            <person name="Thomas B.C."/>
            <person name="Singh A."/>
            <person name="Wilkins M.J."/>
            <person name="Karaoz U."/>
            <person name="Brodie E.L."/>
            <person name="Williams K.H."/>
            <person name="Hubbard S.S."/>
            <person name="Banfield J.F."/>
        </authorList>
    </citation>
    <scope>NUCLEOTIDE SEQUENCE [LARGE SCALE GENOMIC DNA]</scope>
</reference>
<comment type="caution">
    <text evidence="1">The sequence shown here is derived from an EMBL/GenBank/DDBJ whole genome shotgun (WGS) entry which is preliminary data.</text>
</comment>
<protein>
    <submittedName>
        <fullName evidence="1">Uncharacterized protein</fullName>
    </submittedName>
</protein>
<dbReference type="Proteomes" id="UP000177564">
    <property type="component" value="Unassembled WGS sequence"/>
</dbReference>
<gene>
    <name evidence="1" type="ORF">A3D68_02485</name>
</gene>